<feature type="chain" id="PRO_5012655385" evidence="1">
    <location>
        <begin position="16"/>
        <end position="40"/>
    </location>
</feature>
<accession>L8ECF0</accession>
<keyword evidence="1" id="KW-0732">Signal</keyword>
<dbReference type="EMBL" id="HF583955">
    <property type="protein sequence ID" value="CCQ43452.1"/>
    <property type="molecule type" value="Genomic_DNA"/>
</dbReference>
<feature type="signal peptide" evidence="1">
    <location>
        <begin position="1"/>
        <end position="15"/>
    </location>
</feature>
<name>L8ECF0_HUMAN</name>
<evidence type="ECO:0000313" key="2">
    <source>
        <dbReference type="EMBL" id="CCQ43452.1"/>
    </source>
</evidence>
<reference evidence="2" key="1">
    <citation type="journal article" date="2013" name="PLoS ONE">
        <title>Direct detection of alternative open reading frames translation products in human significantly expands the proteome.</title>
        <authorList>
            <person name="Vanderperre B."/>
            <person name="Lucier J.-F."/>
            <person name="Motard J."/>
            <person name="Tremblay G."/>
            <person name="Vanderperre S."/>
            <person name="Wisztorski M."/>
            <person name="Salzet M."/>
            <person name="Boisvert F.-M."/>
            <person name="Roucou X."/>
        </authorList>
    </citation>
    <scope>NUCLEOTIDE SEQUENCE</scope>
</reference>
<protein>
    <submittedName>
        <fullName evidence="2">Alternative protein KDM4A</fullName>
    </submittedName>
</protein>
<dbReference type="ChiTaRS" id="KDM4A">
    <property type="organism name" value="human"/>
</dbReference>
<sequence length="40" mass="4257">MVTMPALTMVLTVRSLPILLPVGGLSTASKLCCAPVERTW</sequence>
<organism evidence="2">
    <name type="scientific">Homo sapiens</name>
    <name type="common">Human</name>
    <dbReference type="NCBI Taxonomy" id="9606"/>
    <lineage>
        <taxon>Eukaryota</taxon>
        <taxon>Metazoa</taxon>
        <taxon>Chordata</taxon>
        <taxon>Craniata</taxon>
        <taxon>Vertebrata</taxon>
        <taxon>Euteleostomi</taxon>
        <taxon>Mammalia</taxon>
        <taxon>Eutheria</taxon>
        <taxon>Euarchontoglires</taxon>
        <taxon>Primates</taxon>
        <taxon>Haplorrhini</taxon>
        <taxon>Catarrhini</taxon>
        <taxon>Hominidae</taxon>
        <taxon>Homo</taxon>
    </lineage>
</organism>
<evidence type="ECO:0000256" key="1">
    <source>
        <dbReference type="SAM" id="SignalP"/>
    </source>
</evidence>
<dbReference type="OrthoDB" id="9547406at2759"/>
<gene>
    <name evidence="2" type="primary">KDM4A</name>
</gene>
<proteinExistence type="predicted"/>
<dbReference type="AlphaFoldDB" id="L8ECF0"/>